<dbReference type="EMBL" id="LRIE01000079">
    <property type="protein sequence ID" value="KZM34459.1"/>
    <property type="molecule type" value="Genomic_DNA"/>
</dbReference>
<dbReference type="PATRIC" id="fig|43678.3.peg.2882"/>
<reference evidence="2 3" key="1">
    <citation type="submission" date="2016-01" db="EMBL/GenBank/DDBJ databases">
        <title>Genome sequence of Oerskovia enterophila VJag, an agar and cellulose degrading bacterium.</title>
        <authorList>
            <person name="Poehlein A."/>
            <person name="Jag V."/>
            <person name="Bengelsdorf F."/>
            <person name="Duerre P."/>
            <person name="Daniel R."/>
        </authorList>
    </citation>
    <scope>NUCLEOTIDE SEQUENCE [LARGE SCALE GENOMIC DNA]</scope>
    <source>
        <strain evidence="2 3">VJag</strain>
    </source>
</reference>
<organism evidence="2 3">
    <name type="scientific">Oerskovia enterophila</name>
    <dbReference type="NCBI Taxonomy" id="43678"/>
    <lineage>
        <taxon>Bacteria</taxon>
        <taxon>Bacillati</taxon>
        <taxon>Actinomycetota</taxon>
        <taxon>Actinomycetes</taxon>
        <taxon>Micrococcales</taxon>
        <taxon>Cellulomonadaceae</taxon>
        <taxon>Oerskovia</taxon>
    </lineage>
</organism>
<evidence type="ECO:0000259" key="1">
    <source>
        <dbReference type="Pfam" id="PF00296"/>
    </source>
</evidence>
<name>A0A163QRT8_9CELL</name>
<dbReference type="RefSeq" id="WP_068709198.1">
    <property type="nucleotide sequence ID" value="NZ_JBIVFZ010000003.1"/>
</dbReference>
<keyword evidence="2" id="KW-0560">Oxidoreductase</keyword>
<dbReference type="AlphaFoldDB" id="A0A163QRT8"/>
<dbReference type="SUPFAM" id="SSF51679">
    <property type="entry name" value="Bacterial luciferase-like"/>
    <property type="match status" value="1"/>
</dbReference>
<dbReference type="GO" id="GO:0005829">
    <property type="term" value="C:cytosol"/>
    <property type="evidence" value="ECO:0007669"/>
    <property type="project" value="TreeGrafter"/>
</dbReference>
<evidence type="ECO:0000313" key="3">
    <source>
        <dbReference type="Proteomes" id="UP000076447"/>
    </source>
</evidence>
<dbReference type="PANTHER" id="PTHR30137:SF15">
    <property type="entry name" value="BLL6902 PROTEIN"/>
    <property type="match status" value="1"/>
</dbReference>
<sequence>MSQSTPAISSLAFLTPGNFPDDDPASGLEATLRLFERAEAWGFDGAWVRQRHLEHGISSATVFLAAASQRTSTIELGTGVIPIGYESPFRLGEDLSTADVLAQGRLQVGLSAGRPPHADLIGDLVFDGDWESHDFSHARIERLAANLSGGFIGDEDTVVHSPGNVQRPRLQPHSPGLVDRLWYGAGSRRSTEWAARNGLNLLTGNIVAGEESDDFVTAQLANLAAYRAGRGDGRPTRVALGRVIVPTDSADASSRRRYRAFEESRRARTLAPQGERRTLFAPDLVGPSEEILERLVADAVVGEVSELRLELPYELSDEEYEQILHDVATLVAPALGWAPATDRAGTAGSTVPGSPLVERTAAAVAVGA</sequence>
<dbReference type="PANTHER" id="PTHR30137">
    <property type="entry name" value="LUCIFERASE-LIKE MONOOXYGENASE"/>
    <property type="match status" value="1"/>
</dbReference>
<feature type="domain" description="Luciferase-like" evidence="1">
    <location>
        <begin position="13"/>
        <end position="262"/>
    </location>
</feature>
<comment type="caution">
    <text evidence="2">The sequence shown here is derived from an EMBL/GenBank/DDBJ whole genome shotgun (WGS) entry which is preliminary data.</text>
</comment>
<dbReference type="InterPro" id="IPR050766">
    <property type="entry name" value="Bact_Lucif_Oxidored"/>
</dbReference>
<dbReference type="STRING" id="43678.OJAG_27570"/>
<dbReference type="OrthoDB" id="7903015at2"/>
<proteinExistence type="predicted"/>
<dbReference type="Gene3D" id="3.20.20.30">
    <property type="entry name" value="Luciferase-like domain"/>
    <property type="match status" value="1"/>
</dbReference>
<dbReference type="Pfam" id="PF00296">
    <property type="entry name" value="Bac_luciferase"/>
    <property type="match status" value="1"/>
</dbReference>
<dbReference type="InterPro" id="IPR036661">
    <property type="entry name" value="Luciferase-like_sf"/>
</dbReference>
<dbReference type="Proteomes" id="UP000076447">
    <property type="component" value="Unassembled WGS sequence"/>
</dbReference>
<evidence type="ECO:0000313" key="2">
    <source>
        <dbReference type="EMBL" id="KZM34459.1"/>
    </source>
</evidence>
<dbReference type="InterPro" id="IPR011251">
    <property type="entry name" value="Luciferase-like_dom"/>
</dbReference>
<dbReference type="GO" id="GO:0052601">
    <property type="term" value="F:limonene 1,2-monooxygenase [NAD(P)H) activity"/>
    <property type="evidence" value="ECO:0007669"/>
    <property type="project" value="UniProtKB-EC"/>
</dbReference>
<keyword evidence="2" id="KW-0503">Monooxygenase</keyword>
<gene>
    <name evidence="2" type="primary">limB_4</name>
    <name evidence="2" type="ORF">OJAG_27570</name>
</gene>
<dbReference type="EC" id="1.14.13.107" evidence="2"/>
<protein>
    <submittedName>
        <fullName evidence="2">Limonene 1,2-monooxygenase</fullName>
        <ecNumber evidence="2">1.14.13.107</ecNumber>
    </submittedName>
</protein>
<accession>A0A163QRT8</accession>